<dbReference type="PANTHER" id="PTHR13222:SF1">
    <property type="entry name" value="RB1-INDUCIBLE COILED-COIL PROTEIN 1"/>
    <property type="match status" value="1"/>
</dbReference>
<dbReference type="GO" id="GO:0000422">
    <property type="term" value="P:autophagy of mitochondrion"/>
    <property type="evidence" value="ECO:0007669"/>
    <property type="project" value="TreeGrafter"/>
</dbReference>
<comment type="caution">
    <text evidence="12">The sequence shown here is derived from an EMBL/GenBank/DDBJ whole genome shotgun (WGS) entry which is preliminary data.</text>
</comment>
<organism evidence="12 13">
    <name type="scientific">Trichophyton rubrum</name>
    <name type="common">Athlete's foot fungus</name>
    <name type="synonym">Epidermophyton rubrum</name>
    <dbReference type="NCBI Taxonomy" id="5551"/>
    <lineage>
        <taxon>Eukaryota</taxon>
        <taxon>Fungi</taxon>
        <taxon>Dikarya</taxon>
        <taxon>Ascomycota</taxon>
        <taxon>Pezizomycotina</taxon>
        <taxon>Eurotiomycetes</taxon>
        <taxon>Eurotiomycetidae</taxon>
        <taxon>Onygenales</taxon>
        <taxon>Arthrodermataceae</taxon>
        <taxon>Trichophyton</taxon>
    </lineage>
</organism>
<feature type="region of interest" description="Disordered" evidence="9">
    <location>
        <begin position="90"/>
        <end position="110"/>
    </location>
</feature>
<dbReference type="GO" id="GO:0061709">
    <property type="term" value="P:reticulophagy"/>
    <property type="evidence" value="ECO:0007669"/>
    <property type="project" value="TreeGrafter"/>
</dbReference>
<dbReference type="PANTHER" id="PTHR13222">
    <property type="entry name" value="RB1-INDUCIBLE COILED-COIL"/>
    <property type="match status" value="1"/>
</dbReference>
<dbReference type="InterPro" id="IPR019460">
    <property type="entry name" value="Atg11_C"/>
</dbReference>
<dbReference type="SUPFAM" id="SSF57997">
    <property type="entry name" value="Tropomyosin"/>
    <property type="match status" value="1"/>
</dbReference>
<dbReference type="EMBL" id="LHPM01000014">
    <property type="protein sequence ID" value="OAL65128.1"/>
    <property type="molecule type" value="Genomic_DNA"/>
</dbReference>
<comment type="subcellular location">
    <subcellularLocation>
        <location evidence="7">Preautophagosomal structure membrane</location>
        <topology evidence="7">Peripheral membrane protein</topology>
    </subcellularLocation>
    <subcellularLocation>
        <location evidence="7">Vacuole membrane</location>
        <topology evidence="7">Peripheral membrane protein</topology>
    </subcellularLocation>
    <text evidence="7">During pexophagy, accumulates in the vacuolar membrane region, where the peroxisomes contact the vacuole.</text>
</comment>
<evidence type="ECO:0000259" key="11">
    <source>
        <dbReference type="Pfam" id="PF10377"/>
    </source>
</evidence>
<feature type="region of interest" description="Disordered" evidence="9">
    <location>
        <begin position="1172"/>
        <end position="1192"/>
    </location>
</feature>
<gene>
    <name evidence="12" type="ORF">A7C99_3610</name>
</gene>
<dbReference type="GO" id="GO:1903599">
    <property type="term" value="P:positive regulation of autophagy of mitochondrion"/>
    <property type="evidence" value="ECO:0007669"/>
    <property type="project" value="UniProtKB-UniRule"/>
</dbReference>
<dbReference type="GO" id="GO:0034517">
    <property type="term" value="P:ribophagy"/>
    <property type="evidence" value="ECO:0007669"/>
    <property type="project" value="TreeGrafter"/>
</dbReference>
<dbReference type="Proteomes" id="UP000243015">
    <property type="component" value="Unassembled WGS sequence"/>
</dbReference>
<feature type="compositionally biased region" description="Polar residues" evidence="9">
    <location>
        <begin position="1310"/>
        <end position="1323"/>
    </location>
</feature>
<evidence type="ECO:0000313" key="12">
    <source>
        <dbReference type="EMBL" id="OAL65128.1"/>
    </source>
</evidence>
<proteinExistence type="inferred from homology"/>
<dbReference type="GO" id="GO:0015031">
    <property type="term" value="P:protein transport"/>
    <property type="evidence" value="ECO:0007669"/>
    <property type="project" value="UniProtKB-KW"/>
</dbReference>
<evidence type="ECO:0000256" key="8">
    <source>
        <dbReference type="SAM" id="Coils"/>
    </source>
</evidence>
<evidence type="ECO:0000256" key="3">
    <source>
        <dbReference type="ARBA" id="ARBA00022448"/>
    </source>
</evidence>
<dbReference type="Pfam" id="PF04108">
    <property type="entry name" value="ATG17_like"/>
    <property type="match status" value="1"/>
</dbReference>
<feature type="compositionally biased region" description="Low complexity" evidence="9">
    <location>
        <begin position="616"/>
        <end position="627"/>
    </location>
</feature>
<dbReference type="InterPro" id="IPR045326">
    <property type="entry name" value="ATG17-like_dom"/>
</dbReference>
<feature type="coiled-coil region" evidence="8">
    <location>
        <begin position="829"/>
        <end position="947"/>
    </location>
</feature>
<comment type="subunit">
    <text evidence="7">Homodimer.</text>
</comment>
<dbReference type="OrthoDB" id="447953at2759"/>
<evidence type="ECO:0000256" key="9">
    <source>
        <dbReference type="SAM" id="MobiDB-lite"/>
    </source>
</evidence>
<keyword evidence="7" id="KW-0926">Vacuole</keyword>
<dbReference type="GO" id="GO:0034045">
    <property type="term" value="C:phagophore assembly site membrane"/>
    <property type="evidence" value="ECO:0007669"/>
    <property type="project" value="UniProtKB-SubCell"/>
</dbReference>
<dbReference type="GO" id="GO:0034727">
    <property type="term" value="P:piecemeal microautophagy of the nucleus"/>
    <property type="evidence" value="ECO:0007669"/>
    <property type="project" value="TreeGrafter"/>
</dbReference>
<keyword evidence="3 7" id="KW-0813">Transport</keyword>
<feature type="compositionally biased region" description="Polar residues" evidence="9">
    <location>
        <begin position="1172"/>
        <end position="1183"/>
    </location>
</feature>
<feature type="compositionally biased region" description="Low complexity" evidence="9">
    <location>
        <begin position="1325"/>
        <end position="1343"/>
    </location>
</feature>
<dbReference type="VEuPathDB" id="FungiDB:TERG_06729"/>
<evidence type="ECO:0000256" key="7">
    <source>
        <dbReference type="RuleBase" id="RU367075"/>
    </source>
</evidence>
<accession>A0A178EYY7</accession>
<comment type="function">
    <text evidence="7">Involved in cytoplasm to vacuole transport (Cvt), pexophagy, mitophagy and nucleophagy. Recruits mitochondria for their selective degradation via autophagy (mitophagy) during starvation. Works as scaffold proteins that recruit ATG proteins to the pre-autophagosome (PAS), the site of vesicle/autophagosome formation. Required for the Cvt vesicles completion.</text>
</comment>
<feature type="region of interest" description="Disordered" evidence="9">
    <location>
        <begin position="1247"/>
        <end position="1348"/>
    </location>
</feature>
<keyword evidence="7" id="KW-0472">Membrane</keyword>
<comment type="similarity">
    <text evidence="1 7">Belongs to the ATG11 family.</text>
</comment>
<dbReference type="GO" id="GO:1990316">
    <property type="term" value="C:Atg1/ULK1 kinase complex"/>
    <property type="evidence" value="ECO:0007669"/>
    <property type="project" value="TreeGrafter"/>
</dbReference>
<dbReference type="Pfam" id="PF10377">
    <property type="entry name" value="ATG11"/>
    <property type="match status" value="1"/>
</dbReference>
<feature type="domain" description="Autophagy-related protein 11 C-terminal" evidence="11">
    <location>
        <begin position="1066"/>
        <end position="1210"/>
    </location>
</feature>
<feature type="coiled-coil region" evidence="8">
    <location>
        <begin position="640"/>
        <end position="780"/>
    </location>
</feature>
<evidence type="ECO:0000256" key="1">
    <source>
        <dbReference type="ARBA" id="ARBA00009729"/>
    </source>
</evidence>
<dbReference type="GO" id="GO:0005774">
    <property type="term" value="C:vacuolar membrane"/>
    <property type="evidence" value="ECO:0007669"/>
    <property type="project" value="UniProtKB-SubCell"/>
</dbReference>
<feature type="compositionally biased region" description="Polar residues" evidence="9">
    <location>
        <begin position="90"/>
        <end position="107"/>
    </location>
</feature>
<evidence type="ECO:0000256" key="6">
    <source>
        <dbReference type="ARBA" id="ARBA00023054"/>
    </source>
</evidence>
<keyword evidence="6 8" id="KW-0175">Coiled coil</keyword>
<evidence type="ECO:0000313" key="13">
    <source>
        <dbReference type="Proteomes" id="UP000243015"/>
    </source>
</evidence>
<keyword evidence="5 7" id="KW-0072">Autophagy</keyword>
<dbReference type="GO" id="GO:0060090">
    <property type="term" value="F:molecular adaptor activity"/>
    <property type="evidence" value="ECO:0007669"/>
    <property type="project" value="TreeGrafter"/>
</dbReference>
<evidence type="ECO:0000256" key="2">
    <source>
        <dbReference type="ARBA" id="ARBA00013804"/>
    </source>
</evidence>
<keyword evidence="4 7" id="KW-0653">Protein transport</keyword>
<protein>
    <recommendedName>
        <fullName evidence="2 7">Autophagy-related protein 11</fullName>
    </recommendedName>
</protein>
<feature type="coiled-coil region" evidence="8">
    <location>
        <begin position="551"/>
        <end position="578"/>
    </location>
</feature>
<name>A0A178EYY7_TRIRU</name>
<dbReference type="GO" id="GO:0000045">
    <property type="term" value="P:autophagosome assembly"/>
    <property type="evidence" value="ECO:0007669"/>
    <property type="project" value="UniProtKB-UniRule"/>
</dbReference>
<evidence type="ECO:0000256" key="4">
    <source>
        <dbReference type="ARBA" id="ARBA00022927"/>
    </source>
</evidence>
<dbReference type="InterPro" id="IPR040040">
    <property type="entry name" value="ATG11"/>
</dbReference>
<dbReference type="GO" id="GO:0019901">
    <property type="term" value="F:protein kinase binding"/>
    <property type="evidence" value="ECO:0007669"/>
    <property type="project" value="TreeGrafter"/>
</dbReference>
<feature type="region of interest" description="Disordered" evidence="9">
    <location>
        <begin position="586"/>
        <end position="633"/>
    </location>
</feature>
<evidence type="ECO:0000256" key="5">
    <source>
        <dbReference type="ARBA" id="ARBA00023006"/>
    </source>
</evidence>
<feature type="domain" description="Autophagy protein ATG17-like" evidence="10">
    <location>
        <begin position="118"/>
        <end position="459"/>
    </location>
</feature>
<evidence type="ECO:0000259" key="10">
    <source>
        <dbReference type="Pfam" id="PF04108"/>
    </source>
</evidence>
<dbReference type="Gene3D" id="1.10.287.1490">
    <property type="match status" value="1"/>
</dbReference>
<feature type="region of interest" description="Disordered" evidence="9">
    <location>
        <begin position="1"/>
        <end position="20"/>
    </location>
</feature>
<reference evidence="12 13" key="1">
    <citation type="submission" date="2016-05" db="EMBL/GenBank/DDBJ databases">
        <title>Genome sequencing of Trichophyton rubrum CMCC(F)T1i isolated from hair.</title>
        <authorList>
            <person name="Zhan P."/>
            <person name="Tao Y."/>
            <person name="Liu W."/>
        </authorList>
    </citation>
    <scope>NUCLEOTIDE SEQUENCE [LARGE SCALE GENOMIC DNA]</scope>
    <source>
        <strain evidence="13">CMCC(F)T1i</strain>
    </source>
</reference>
<sequence>MRASINPLHEPSGSKEDLQPCADIVPGNVVTHIHSSQRPDALRSWISRYTQIPVQRQILMTAKGKSVKTQSLATENEIFVYDRQNVSDQASSSTSEQLSPPLFTSQDPPDVLADRNNLQSWKDLFMARRSWALNLAAHCSTMAKSVDDYNIRTEVIQRGVSVALENLKSHVGNLEHKFQDTHNWANDLMRDQRSALKDWQRAYSTLGEIPAKSDFTFLRRAAPKKSKEYRTGTLQDYIEGEELQNAVSDVTSQSQRFARRVGDLEKEVRDISSQAESLGNAISNTSANTAEQALLGEIEKHAKKIAADYTSVLPLQNDPGSISSISKVALVHTKKVLPKMMDLNLNLRNMLNAAAQGLSTAMKDSSAQMQKISSIELRLAKVQADIAELNVETDSFDVLCLVYHLPSIYGSILIESARRHEWADKIKTDSRDIAEELAIFRDEEQRRRRKWAKRMGEFLNLPDDNAPSVEVNMQAAKDSGWPEVSRAEIEEYIDLVGKKADMEDAVQELTQLFKELDTPSRQQRRRTKAFKQGSLFEMGRSSFLLRDNDVVRSLQEEKSKVEERLKGSESRVRRLEDLLHRQSHISRPVSGQFGPDIPTSPASPRLENARLENASRRSSMSSRRMSSNQPQDDKALIQRIVALEAELAVERDAITKMQRETSLERQSNVDKIEEAELTKKDLMRNLEAKQREFEEERRFLESESSKFKSRIEELEDELDRVLDSHDHERHELDEKIELLYRELEIVRGKDKEDATTQVRLSELTDQNKELQEQVQSIHKEQKDLVQGLQAAYHNVSNSTPPNNIKELVDALCVVVEGLAIHSKSSDEALARLGEENDEMKQKIAQSEQDAKTTREILDSEKANASDLENRLKGARAELEGVNERLKTGQNEIESLKTEIDSEKDKTQASYRRAMEAEKRVLDLNEQIKRMEEDKTSVSAELSEWKQRAENVHIDGKTSSSWFDARGARAGDMSVKVHAFVEQLSRILEELGFTIVSQNGSMAIQRTSRVMNGLSAGENMSSSTLVGTIAAPEHVHWAKAGNENDESSQFSSFMTAIDRMDISACGDAVIKRVKDIEILARKWQKEARGYRDKYHRAQSEAHDKIAYRSFKEGDLALFLPTRNQEIRSWAAFNVGAPHYFLREQDTHKLHTRDWLLARITKVQERVVDLSKSMNGTNQDRLSTGGNDGASIEDDNPFELSDGLRWYLLDASEEKPRAPSTPGLGKSTVASAHVDAKGSIRLKRTTFGGGATKTLSKSLDSRRNSSASRNGAAIPTLQPATTSETVLASDGDQGAGSRREEAQIFDEVNDGHSPSQAVGSPSATVRSKPSFISGASSSPSRSSSSKRPWERLFSLDYRSDAFS</sequence>